<dbReference type="SUPFAM" id="SSF46785">
    <property type="entry name" value="Winged helix' DNA-binding domain"/>
    <property type="match status" value="1"/>
</dbReference>
<feature type="domain" description="Methanogenesis regulatory protein FilR1 middle" evidence="1">
    <location>
        <begin position="129"/>
        <end position="257"/>
    </location>
</feature>
<gene>
    <name evidence="3" type="ORF">GQS65_14795</name>
</gene>
<dbReference type="InterPro" id="IPR013561">
    <property type="entry name" value="FilR1_middle_dom"/>
</dbReference>
<name>A0A6B0GLD2_9EURY</name>
<evidence type="ECO:0000313" key="4">
    <source>
        <dbReference type="Proteomes" id="UP000451471"/>
    </source>
</evidence>
<dbReference type="InterPro" id="IPR036390">
    <property type="entry name" value="WH_DNA-bd_sf"/>
</dbReference>
<reference evidence="3 4" key="1">
    <citation type="submission" date="2019-12" db="EMBL/GenBank/DDBJ databases">
        <title>Halocatena pleomorpha gen. nov. sp. nov., an extremely halophilic archaeon of family Halobacteriaceae isolated from saltpan soil.</title>
        <authorList>
            <person name="Pal Y."/>
            <person name="Verma A."/>
            <person name="Krishnamurthi S."/>
            <person name="Kumar P."/>
        </authorList>
    </citation>
    <scope>NUCLEOTIDE SEQUENCE [LARGE SCALE GENOMIC DNA]</scope>
    <source>
        <strain evidence="3 4">JCM 16495</strain>
    </source>
</reference>
<dbReference type="Pfam" id="PF25213">
    <property type="entry name" value="HVO_A0261_N"/>
    <property type="match status" value="1"/>
</dbReference>
<dbReference type="Pfam" id="PF08350">
    <property type="entry name" value="FilR1_middle"/>
    <property type="match status" value="1"/>
</dbReference>
<protein>
    <submittedName>
        <fullName evidence="3">ArsR family transcriptional regulator</fullName>
    </submittedName>
</protein>
<dbReference type="EMBL" id="WSZK01000026">
    <property type="protein sequence ID" value="MWG35736.1"/>
    <property type="molecule type" value="Genomic_DNA"/>
</dbReference>
<organism evidence="3 4">
    <name type="scientific">Halomarina oriensis</name>
    <dbReference type="NCBI Taxonomy" id="671145"/>
    <lineage>
        <taxon>Archaea</taxon>
        <taxon>Methanobacteriati</taxon>
        <taxon>Methanobacteriota</taxon>
        <taxon>Stenosarchaea group</taxon>
        <taxon>Halobacteria</taxon>
        <taxon>Halobacteriales</taxon>
        <taxon>Natronomonadaceae</taxon>
        <taxon>Halomarina</taxon>
    </lineage>
</organism>
<keyword evidence="4" id="KW-1185">Reference proteome</keyword>
<evidence type="ECO:0000259" key="1">
    <source>
        <dbReference type="Pfam" id="PF08350"/>
    </source>
</evidence>
<dbReference type="InterPro" id="IPR057527">
    <property type="entry name" value="HVO_A0261-like_N"/>
</dbReference>
<dbReference type="InterPro" id="IPR036388">
    <property type="entry name" value="WH-like_DNA-bd_sf"/>
</dbReference>
<evidence type="ECO:0000313" key="3">
    <source>
        <dbReference type="EMBL" id="MWG35736.1"/>
    </source>
</evidence>
<dbReference type="Proteomes" id="UP000451471">
    <property type="component" value="Unassembled WGS sequence"/>
</dbReference>
<sequence>MGDPSPLDDVEFLARSGHRVEVLRTLASGPRTRPEVHRETGVSQPTLGRILGSFEERHWVERRGSEYTLTPSGTLVWEQFDDLLDTVETAQRLADVVEYLPTDELGFDVRELAEATITTPVPGDGLRHLRRLEEVVYTADVVRNVAPTAPPGARADFENRFEAFMRSDQQVEAIVSTGALRVSADAEMMGRLRTALGTNRVDLYRYDGPVPVMLALVDGTAVLAPLDDDGVPTATIESDDEAVRAWVASRLDEYRERATRISPDDLPS</sequence>
<feature type="domain" description="HVO-A0261-like N-terminal" evidence="2">
    <location>
        <begin position="8"/>
        <end position="92"/>
    </location>
</feature>
<proteinExistence type="predicted"/>
<dbReference type="AlphaFoldDB" id="A0A6B0GLD2"/>
<accession>A0A6B0GLD2</accession>
<comment type="caution">
    <text evidence="3">The sequence shown here is derived from an EMBL/GenBank/DDBJ whole genome shotgun (WGS) entry which is preliminary data.</text>
</comment>
<dbReference type="OrthoDB" id="330490at2157"/>
<dbReference type="Gene3D" id="1.10.10.10">
    <property type="entry name" value="Winged helix-like DNA-binding domain superfamily/Winged helix DNA-binding domain"/>
    <property type="match status" value="1"/>
</dbReference>
<dbReference type="RefSeq" id="WP_158205407.1">
    <property type="nucleotide sequence ID" value="NZ_WSZK01000026.1"/>
</dbReference>
<evidence type="ECO:0000259" key="2">
    <source>
        <dbReference type="Pfam" id="PF25213"/>
    </source>
</evidence>